<keyword evidence="2" id="KW-0067">ATP-binding</keyword>
<dbReference type="PROSITE" id="PS50011">
    <property type="entry name" value="PROTEIN_KINASE_DOM"/>
    <property type="match status" value="1"/>
</dbReference>
<dbReference type="GO" id="GO:0004674">
    <property type="term" value="F:protein serine/threonine kinase activity"/>
    <property type="evidence" value="ECO:0007669"/>
    <property type="project" value="UniProtKB-KW"/>
</dbReference>
<dbReference type="GO" id="GO:0005886">
    <property type="term" value="C:plasma membrane"/>
    <property type="evidence" value="ECO:0007669"/>
    <property type="project" value="TreeGrafter"/>
</dbReference>
<evidence type="ECO:0000256" key="2">
    <source>
        <dbReference type="ARBA" id="ARBA00022840"/>
    </source>
</evidence>
<gene>
    <name evidence="4" type="ORF">HKW67_08825</name>
</gene>
<dbReference type="InterPro" id="IPR000719">
    <property type="entry name" value="Prot_kinase_dom"/>
</dbReference>
<sequence length="474" mass="52557">MGTVSCRLTDGRVLQLEDEPVGTGAEKRVFLTRDRQYAVGFYYGSLSDRRERVDRLTRILTNYNPTLAANGAYWTPYYSWPVGMVDGEHAVPTDFVRKQQLVWPPLGVVTPTYRPNFYFADRFGTKQEKEVRWFTGGKASKFVPQAEAGSLLTRMQIAVRLARAVRRLHMAGLAHADLSNKNVLVDPKAGDACIIDIDSLVVPGVAPPSVLGTPGYIAPEVLANKAQPSIATDKHALAVLLYELLLERHPLQGKKVNSSRSAEEDETLSMGAQALFVEHPTDRRNPSVKAIDVPYTRLGPALAQCFTRTFVDGLHAPSKRADAAEWELALYRTMQRMHPLPSGKWTIVGAGLPNTSLRGDERLAGTPLVAQLWRDTDRGMVDEKDQLVLWHHLMLHDWHLCLGTLPDERADRTPRGYVAQHGGKWWLVNTSDTPWYVEGGAAIGRNASVECVSGLALRISDAVPARVLRFSHVG</sequence>
<dbReference type="Pfam" id="PF00069">
    <property type="entry name" value="Pkinase"/>
    <property type="match status" value="1"/>
</dbReference>
<dbReference type="Gene3D" id="1.10.510.10">
    <property type="entry name" value="Transferase(Phosphotransferase) domain 1"/>
    <property type="match status" value="1"/>
</dbReference>
<dbReference type="Proteomes" id="UP000500938">
    <property type="component" value="Chromosome"/>
</dbReference>
<keyword evidence="4" id="KW-0808">Transferase</keyword>
<keyword evidence="5" id="KW-1185">Reference proteome</keyword>
<reference evidence="4 5" key="1">
    <citation type="submission" date="2020-05" db="EMBL/GenBank/DDBJ databases">
        <title>Complete genome sequence of Gemmatimonas greenlandica TET16.</title>
        <authorList>
            <person name="Zeng Y."/>
        </authorList>
    </citation>
    <scope>NUCLEOTIDE SEQUENCE [LARGE SCALE GENOMIC DNA]</scope>
    <source>
        <strain evidence="4 5">TET16</strain>
    </source>
</reference>
<dbReference type="EMBL" id="CP053085">
    <property type="protein sequence ID" value="QJR35604.1"/>
    <property type="molecule type" value="Genomic_DNA"/>
</dbReference>
<organism evidence="4 5">
    <name type="scientific">Gemmatimonas groenlandica</name>
    <dbReference type="NCBI Taxonomy" id="2732249"/>
    <lineage>
        <taxon>Bacteria</taxon>
        <taxon>Pseudomonadati</taxon>
        <taxon>Gemmatimonadota</taxon>
        <taxon>Gemmatimonadia</taxon>
        <taxon>Gemmatimonadales</taxon>
        <taxon>Gemmatimonadaceae</taxon>
        <taxon>Gemmatimonas</taxon>
    </lineage>
</organism>
<accession>A0A6M4IKP1</accession>
<evidence type="ECO:0000313" key="5">
    <source>
        <dbReference type="Proteomes" id="UP000500938"/>
    </source>
</evidence>
<dbReference type="KEGG" id="ggr:HKW67_08825"/>
<keyword evidence="4" id="KW-0418">Kinase</keyword>
<dbReference type="SUPFAM" id="SSF56112">
    <property type="entry name" value="Protein kinase-like (PK-like)"/>
    <property type="match status" value="1"/>
</dbReference>
<dbReference type="SMART" id="SM00220">
    <property type="entry name" value="S_TKc"/>
    <property type="match status" value="1"/>
</dbReference>
<evidence type="ECO:0000259" key="3">
    <source>
        <dbReference type="PROSITE" id="PS50011"/>
    </source>
</evidence>
<dbReference type="PANTHER" id="PTHR27001">
    <property type="entry name" value="OS01G0253100 PROTEIN"/>
    <property type="match status" value="1"/>
</dbReference>
<keyword evidence="4" id="KW-0723">Serine/threonine-protein kinase</keyword>
<dbReference type="AlphaFoldDB" id="A0A6M4IKP1"/>
<keyword evidence="1" id="KW-0547">Nucleotide-binding</keyword>
<evidence type="ECO:0000256" key="1">
    <source>
        <dbReference type="ARBA" id="ARBA00022741"/>
    </source>
</evidence>
<protein>
    <submittedName>
        <fullName evidence="4">Serine/threonine protein kinase</fullName>
    </submittedName>
</protein>
<dbReference type="GO" id="GO:0005524">
    <property type="term" value="F:ATP binding"/>
    <property type="evidence" value="ECO:0007669"/>
    <property type="project" value="UniProtKB-KW"/>
</dbReference>
<proteinExistence type="predicted"/>
<dbReference type="InterPro" id="IPR011009">
    <property type="entry name" value="Kinase-like_dom_sf"/>
</dbReference>
<dbReference type="PANTHER" id="PTHR27001:SF931">
    <property type="entry name" value="OS11G0664100 PROTEIN"/>
    <property type="match status" value="1"/>
</dbReference>
<name>A0A6M4IKP1_9BACT</name>
<feature type="domain" description="Protein kinase" evidence="3">
    <location>
        <begin position="15"/>
        <end position="341"/>
    </location>
</feature>
<dbReference type="RefSeq" id="WP_171225036.1">
    <property type="nucleotide sequence ID" value="NZ_CP053085.1"/>
</dbReference>
<evidence type="ECO:0000313" key="4">
    <source>
        <dbReference type="EMBL" id="QJR35604.1"/>
    </source>
</evidence>